<dbReference type="Pfam" id="PF03743">
    <property type="entry name" value="TrbI"/>
    <property type="match status" value="1"/>
</dbReference>
<evidence type="ECO:0000256" key="1">
    <source>
        <dbReference type="ARBA" id="ARBA00004167"/>
    </source>
</evidence>
<proteinExistence type="inferred from homology"/>
<dbReference type="InterPro" id="IPR042217">
    <property type="entry name" value="T4SS_VirB10/TrbI"/>
</dbReference>
<feature type="region of interest" description="Disordered" evidence="6">
    <location>
        <begin position="139"/>
        <end position="184"/>
    </location>
</feature>
<keyword evidence="5 7" id="KW-0472">Membrane</keyword>
<keyword evidence="3 7" id="KW-0812">Transmembrane</keyword>
<feature type="region of interest" description="Disordered" evidence="6">
    <location>
        <begin position="1"/>
        <end position="20"/>
    </location>
</feature>
<keyword evidence="9" id="KW-1185">Reference proteome</keyword>
<dbReference type="InterPro" id="IPR005498">
    <property type="entry name" value="T4SS_VirB10/TraB/TrbI"/>
</dbReference>
<evidence type="ECO:0000256" key="2">
    <source>
        <dbReference type="ARBA" id="ARBA00010265"/>
    </source>
</evidence>
<dbReference type="GO" id="GO:0016020">
    <property type="term" value="C:membrane"/>
    <property type="evidence" value="ECO:0007669"/>
    <property type="project" value="UniProtKB-SubCell"/>
</dbReference>
<sequence>MTDKIRKREEDREAAVREWERGGSASLVANHRKKKLNGISIAIIAIAVLGTVGYTKHRVSESADKTVSSGNLTIPERQPVPRLKNLEPASQAGGASAAGAVSARVTQGDDLINAKRERKEMQRQERERYMREERMKPAIIPPNTVNPPPATLQPVDGGNEQDPPHAGIFGDASGDRGADNPNSRFAREVSRSGAALSWANQIDNLFYKVLQGKMIEAVLEPRAISDHLPGMVCATVQRDVYGTEGRSTLSPWGARACGTYNAELRKGQGGLFVIQHSVRTPDGAHAALDSTGADELGTAGMGSVVNSDFVEIFGMSALLSIIGAGATNAGMSSGDQYNSATYYRRSVQQAVAQTSQSSFEKSQVSDSA</sequence>
<evidence type="ECO:0008006" key="10">
    <source>
        <dbReference type="Google" id="ProtNLM"/>
    </source>
</evidence>
<comment type="subcellular location">
    <subcellularLocation>
        <location evidence="1">Membrane</location>
        <topology evidence="1">Single-pass membrane protein</topology>
    </subcellularLocation>
</comment>
<reference evidence="8 9" key="1">
    <citation type="submission" date="2020-04" db="EMBL/GenBank/DDBJ databases">
        <authorList>
            <person name="De Canck E."/>
        </authorList>
    </citation>
    <scope>NUCLEOTIDE SEQUENCE [LARGE SCALE GENOMIC DNA]</scope>
    <source>
        <strain evidence="8 9">LMG 29542</strain>
    </source>
</reference>
<evidence type="ECO:0000256" key="5">
    <source>
        <dbReference type="ARBA" id="ARBA00023136"/>
    </source>
</evidence>
<evidence type="ECO:0000256" key="3">
    <source>
        <dbReference type="ARBA" id="ARBA00022692"/>
    </source>
</evidence>
<comment type="similarity">
    <text evidence="2">Belongs to the TrbI/VirB10 family.</text>
</comment>
<dbReference type="AlphaFoldDB" id="A0A6J5F5C9"/>
<dbReference type="Gene3D" id="2.40.128.260">
    <property type="entry name" value="Type IV secretion system, VirB10/TraB/TrbI"/>
    <property type="match status" value="1"/>
</dbReference>
<accession>A0A6J5F5C9</accession>
<evidence type="ECO:0000313" key="8">
    <source>
        <dbReference type="EMBL" id="CAB3773563.1"/>
    </source>
</evidence>
<evidence type="ECO:0000313" key="9">
    <source>
        <dbReference type="Proteomes" id="UP000494363"/>
    </source>
</evidence>
<organism evidence="8 9">
    <name type="scientific">Paraburkholderia humisilvae</name>
    <dbReference type="NCBI Taxonomy" id="627669"/>
    <lineage>
        <taxon>Bacteria</taxon>
        <taxon>Pseudomonadati</taxon>
        <taxon>Pseudomonadota</taxon>
        <taxon>Betaproteobacteria</taxon>
        <taxon>Burkholderiales</taxon>
        <taxon>Burkholderiaceae</taxon>
        <taxon>Paraburkholderia</taxon>
    </lineage>
</organism>
<dbReference type="EMBL" id="CADIKH010000079">
    <property type="protein sequence ID" value="CAB3773563.1"/>
    <property type="molecule type" value="Genomic_DNA"/>
</dbReference>
<keyword evidence="4 7" id="KW-1133">Transmembrane helix</keyword>
<evidence type="ECO:0000256" key="7">
    <source>
        <dbReference type="SAM" id="Phobius"/>
    </source>
</evidence>
<protein>
    <recommendedName>
        <fullName evidence="10">Type IV secretion system protein virB10</fullName>
    </recommendedName>
</protein>
<dbReference type="RefSeq" id="WP_175232628.1">
    <property type="nucleotide sequence ID" value="NZ_CADIKH010000079.1"/>
</dbReference>
<dbReference type="CDD" id="cd16429">
    <property type="entry name" value="VirB10"/>
    <property type="match status" value="1"/>
</dbReference>
<dbReference type="Proteomes" id="UP000494363">
    <property type="component" value="Unassembled WGS sequence"/>
</dbReference>
<evidence type="ECO:0000256" key="6">
    <source>
        <dbReference type="SAM" id="MobiDB-lite"/>
    </source>
</evidence>
<gene>
    <name evidence="8" type="ORF">LMG29542_07317</name>
</gene>
<evidence type="ECO:0000256" key="4">
    <source>
        <dbReference type="ARBA" id="ARBA00022989"/>
    </source>
</evidence>
<feature type="transmembrane region" description="Helical" evidence="7">
    <location>
        <begin position="36"/>
        <end position="55"/>
    </location>
</feature>
<name>A0A6J5F5C9_9BURK</name>